<dbReference type="EMBL" id="JAWLIP010000001">
    <property type="protein sequence ID" value="MDV6225157.1"/>
    <property type="molecule type" value="Genomic_DNA"/>
</dbReference>
<dbReference type="InterPro" id="IPR013078">
    <property type="entry name" value="His_Pase_superF_clade-1"/>
</dbReference>
<dbReference type="SMART" id="SM00855">
    <property type="entry name" value="PGAM"/>
    <property type="match status" value="1"/>
</dbReference>
<reference evidence="1 2" key="1">
    <citation type="submission" date="2023-10" db="EMBL/GenBank/DDBJ databases">
        <authorList>
            <person name="Venkata Ramana C."/>
            <person name="Sasikala C."/>
            <person name="Dhurka M."/>
        </authorList>
    </citation>
    <scope>NUCLEOTIDE SEQUENCE [LARGE SCALE GENOMIC DNA]</scope>
    <source>
        <strain evidence="1 2">KCTC 32151</strain>
    </source>
</reference>
<dbReference type="PANTHER" id="PTHR47623">
    <property type="entry name" value="OS09G0287300 PROTEIN"/>
    <property type="match status" value="1"/>
</dbReference>
<evidence type="ECO:0000313" key="1">
    <source>
        <dbReference type="EMBL" id="MDV6225157.1"/>
    </source>
</evidence>
<name>A0ABU4AFX7_9HYPH</name>
<dbReference type="Gene3D" id="3.40.50.1240">
    <property type="entry name" value="Phosphoglycerate mutase-like"/>
    <property type="match status" value="1"/>
</dbReference>
<dbReference type="RefSeq" id="WP_317560358.1">
    <property type="nucleotide sequence ID" value="NZ_JAWLIP010000001.1"/>
</dbReference>
<protein>
    <submittedName>
        <fullName evidence="1">Histidine phosphatase family protein</fullName>
    </submittedName>
</protein>
<dbReference type="Pfam" id="PF00300">
    <property type="entry name" value="His_Phos_1"/>
    <property type="match status" value="1"/>
</dbReference>
<evidence type="ECO:0000313" key="2">
    <source>
        <dbReference type="Proteomes" id="UP001185659"/>
    </source>
</evidence>
<comment type="caution">
    <text evidence="1">The sequence shown here is derived from an EMBL/GenBank/DDBJ whole genome shotgun (WGS) entry which is preliminary data.</text>
</comment>
<sequence>MKELLLLRHAKSSWEEPGLSDAERPLAPRGRRAAPRMGRELAQRGWFPDLVLVSPARRAQQTWRLVSSALKGPAPAIGDGSGLYMATPGQLLAALHKVPEEAGRVLVVGHNPGMEDFASLLAGNGSGEDALERMREKFPTAALARFAFDGRWDALAFGGARLLHFMKPKDFSASA</sequence>
<dbReference type="SUPFAM" id="SSF53254">
    <property type="entry name" value="Phosphoglycerate mutase-like"/>
    <property type="match status" value="1"/>
</dbReference>
<dbReference type="Proteomes" id="UP001185659">
    <property type="component" value="Unassembled WGS sequence"/>
</dbReference>
<dbReference type="CDD" id="cd07067">
    <property type="entry name" value="HP_PGM_like"/>
    <property type="match status" value="1"/>
</dbReference>
<dbReference type="PANTHER" id="PTHR47623:SF1">
    <property type="entry name" value="OS09G0287300 PROTEIN"/>
    <property type="match status" value="1"/>
</dbReference>
<dbReference type="InterPro" id="IPR029033">
    <property type="entry name" value="His_PPase_superfam"/>
</dbReference>
<proteinExistence type="predicted"/>
<gene>
    <name evidence="1" type="ORF">R2G56_02560</name>
</gene>
<accession>A0ABU4AFX7</accession>
<keyword evidence="2" id="KW-1185">Reference proteome</keyword>
<organism evidence="1 2">
    <name type="scientific">Nitratireductor aquimarinus</name>
    <dbReference type="NCBI Taxonomy" id="889300"/>
    <lineage>
        <taxon>Bacteria</taxon>
        <taxon>Pseudomonadati</taxon>
        <taxon>Pseudomonadota</taxon>
        <taxon>Alphaproteobacteria</taxon>
        <taxon>Hyphomicrobiales</taxon>
        <taxon>Phyllobacteriaceae</taxon>
        <taxon>Nitratireductor</taxon>
    </lineage>
</organism>